<evidence type="ECO:0000256" key="13">
    <source>
        <dbReference type="ARBA" id="ARBA00048798"/>
    </source>
</evidence>
<evidence type="ECO:0000256" key="7">
    <source>
        <dbReference type="ARBA" id="ARBA00022576"/>
    </source>
</evidence>
<dbReference type="InterPro" id="IPR001544">
    <property type="entry name" value="Aminotrans_IV"/>
</dbReference>
<sequence length="368" mass="40281">MIGELHKAGEAGLLFEPTAKPVPAEERARLLIDPGFGRVFTDHMAIIEYDEEKDWHGARITARHPFTMDPASPVLHYAQEIFEGMKAYRRPNGGAALFRPDANARRFAKSAIRMAMPPLPEDMFLESVRALVRADREWIPDTEDGSLYLRPFMIANGSFLGMRPSTQFIYAVIASSVGAYFRNDSPSVSLWVTREYVRAARGGTGEAKCGGNYAGSLVAQAEALRQGCDQVVFLDAVERRWVEELGGMNVFFLFSDGSIQTPPLDGTILHGVTRDSLLTLARDMGLAVREEPYSIEQWKADAESGRLTEAFACGTAAVVTPIGSVKEADGTFTIGGQSMGPLTARLRSALVDIQRGSAPDPYGWTELV</sequence>
<dbReference type="Proteomes" id="UP001165342">
    <property type="component" value="Unassembled WGS sequence"/>
</dbReference>
<dbReference type="Gene3D" id="3.30.470.10">
    <property type="match status" value="1"/>
</dbReference>
<dbReference type="PIRSF" id="PIRSF006468">
    <property type="entry name" value="BCAT1"/>
    <property type="match status" value="1"/>
</dbReference>
<keyword evidence="10 16" id="KW-0663">Pyridoxal phosphate</keyword>
<evidence type="ECO:0000256" key="4">
    <source>
        <dbReference type="ARBA" id="ARBA00004931"/>
    </source>
</evidence>
<dbReference type="Gene3D" id="3.20.10.10">
    <property type="entry name" value="D-amino Acid Aminotransferase, subunit A, domain 2"/>
    <property type="match status" value="1"/>
</dbReference>
<dbReference type="InterPro" id="IPR033939">
    <property type="entry name" value="BCAT_family"/>
</dbReference>
<evidence type="ECO:0000256" key="10">
    <source>
        <dbReference type="ARBA" id="ARBA00022898"/>
    </source>
</evidence>
<comment type="catalytic activity">
    <reaction evidence="13 17">
        <text>L-isoleucine + 2-oxoglutarate = (S)-3-methyl-2-oxopentanoate + L-glutamate</text>
        <dbReference type="Rhea" id="RHEA:24801"/>
        <dbReference type="ChEBI" id="CHEBI:16810"/>
        <dbReference type="ChEBI" id="CHEBI:29985"/>
        <dbReference type="ChEBI" id="CHEBI:35146"/>
        <dbReference type="ChEBI" id="CHEBI:58045"/>
        <dbReference type="EC" id="2.6.1.42"/>
    </reaction>
</comment>
<organism evidence="19 20">
    <name type="scientific">Sphingomonas hankyongi</name>
    <dbReference type="NCBI Taxonomy" id="2908209"/>
    <lineage>
        <taxon>Bacteria</taxon>
        <taxon>Pseudomonadati</taxon>
        <taxon>Pseudomonadota</taxon>
        <taxon>Alphaproteobacteria</taxon>
        <taxon>Sphingomonadales</taxon>
        <taxon>Sphingomonadaceae</taxon>
        <taxon>Sphingomonas</taxon>
    </lineage>
</organism>
<dbReference type="InterPro" id="IPR036038">
    <property type="entry name" value="Aminotransferase-like"/>
</dbReference>
<evidence type="ECO:0000256" key="3">
    <source>
        <dbReference type="ARBA" id="ARBA00004824"/>
    </source>
</evidence>
<dbReference type="PANTHER" id="PTHR11825">
    <property type="entry name" value="SUBGROUP IIII AMINOTRANSFERASE"/>
    <property type="match status" value="1"/>
</dbReference>
<dbReference type="RefSeq" id="WP_249830889.1">
    <property type="nucleotide sequence ID" value="NZ_JAMGBE010000002.1"/>
</dbReference>
<keyword evidence="9 17" id="KW-0808">Transferase</keyword>
<evidence type="ECO:0000256" key="2">
    <source>
        <dbReference type="ARBA" id="ARBA00003109"/>
    </source>
</evidence>
<dbReference type="PANTHER" id="PTHR11825:SF44">
    <property type="entry name" value="BRANCHED-CHAIN-AMINO-ACID AMINOTRANSFERASE"/>
    <property type="match status" value="1"/>
</dbReference>
<dbReference type="EMBL" id="JAMGBE010000002">
    <property type="protein sequence ID" value="MCL6729386.1"/>
    <property type="molecule type" value="Genomic_DNA"/>
</dbReference>
<keyword evidence="8 17" id="KW-0028">Amino-acid biosynthesis</keyword>
<evidence type="ECO:0000256" key="6">
    <source>
        <dbReference type="ARBA" id="ARBA00009320"/>
    </source>
</evidence>
<evidence type="ECO:0000256" key="12">
    <source>
        <dbReference type="ARBA" id="ARBA00048212"/>
    </source>
</evidence>
<dbReference type="InterPro" id="IPR043132">
    <property type="entry name" value="BCAT-like_C"/>
</dbReference>
<proteinExistence type="inferred from homology"/>
<keyword evidence="20" id="KW-1185">Reference proteome</keyword>
<reference evidence="19" key="1">
    <citation type="submission" date="2022-05" db="EMBL/GenBank/DDBJ databases">
        <authorList>
            <person name="Jo J.-H."/>
            <person name="Im W.-T."/>
        </authorList>
    </citation>
    <scope>NUCLEOTIDE SEQUENCE</scope>
    <source>
        <strain evidence="19">SE220</strain>
    </source>
</reference>
<gene>
    <name evidence="19" type="ORF">LZ538_04850</name>
</gene>
<comment type="pathway">
    <text evidence="3 18">Amino-acid biosynthesis; L-isoleucine biosynthesis; L-isoleucine from 2-oxobutanoate: step 4/4.</text>
</comment>
<evidence type="ECO:0000313" key="20">
    <source>
        <dbReference type="Proteomes" id="UP001165342"/>
    </source>
</evidence>
<evidence type="ECO:0000256" key="9">
    <source>
        <dbReference type="ARBA" id="ARBA00022679"/>
    </source>
</evidence>
<dbReference type="InterPro" id="IPR018300">
    <property type="entry name" value="Aminotrans_IV_CS"/>
</dbReference>
<keyword evidence="11 17" id="KW-0100">Branched-chain amino acid biosynthesis</keyword>
<dbReference type="EC" id="2.6.1.42" evidence="17"/>
<evidence type="ECO:0000256" key="14">
    <source>
        <dbReference type="ARBA" id="ARBA00049229"/>
    </source>
</evidence>
<evidence type="ECO:0000256" key="8">
    <source>
        <dbReference type="ARBA" id="ARBA00022605"/>
    </source>
</evidence>
<dbReference type="SUPFAM" id="SSF56752">
    <property type="entry name" value="D-aminoacid aminotransferase-like PLP-dependent enzymes"/>
    <property type="match status" value="1"/>
</dbReference>
<evidence type="ECO:0000256" key="1">
    <source>
        <dbReference type="ARBA" id="ARBA00001933"/>
    </source>
</evidence>
<evidence type="ECO:0000256" key="5">
    <source>
        <dbReference type="ARBA" id="ARBA00005072"/>
    </source>
</evidence>
<evidence type="ECO:0000256" key="18">
    <source>
        <dbReference type="RuleBase" id="RU004519"/>
    </source>
</evidence>
<accession>A0ABT0S0Y1</accession>
<evidence type="ECO:0000256" key="11">
    <source>
        <dbReference type="ARBA" id="ARBA00023304"/>
    </source>
</evidence>
<comment type="cofactor">
    <cofactor evidence="1 16">
        <name>pyridoxal 5'-phosphate</name>
        <dbReference type="ChEBI" id="CHEBI:597326"/>
    </cofactor>
</comment>
<name>A0ABT0S0Y1_9SPHN</name>
<dbReference type="PROSITE" id="PS00770">
    <property type="entry name" value="AA_TRANSFER_CLASS_4"/>
    <property type="match status" value="1"/>
</dbReference>
<comment type="catalytic activity">
    <reaction evidence="12 17">
        <text>L-valine + 2-oxoglutarate = 3-methyl-2-oxobutanoate + L-glutamate</text>
        <dbReference type="Rhea" id="RHEA:24813"/>
        <dbReference type="ChEBI" id="CHEBI:11851"/>
        <dbReference type="ChEBI" id="CHEBI:16810"/>
        <dbReference type="ChEBI" id="CHEBI:29985"/>
        <dbReference type="ChEBI" id="CHEBI:57762"/>
        <dbReference type="EC" id="2.6.1.42"/>
    </reaction>
</comment>
<comment type="pathway">
    <text evidence="4 18">Amino-acid biosynthesis; L-valine biosynthesis; L-valine from pyruvate: step 4/4.</text>
</comment>
<comment type="function">
    <text evidence="2">Acts on leucine, isoleucine and valine.</text>
</comment>
<comment type="pathway">
    <text evidence="5 18">Amino-acid biosynthesis; L-leucine biosynthesis; L-leucine from 3-methyl-2-oxobutanoate: step 4/4.</text>
</comment>
<dbReference type="GO" id="GO:0004084">
    <property type="term" value="F:branched-chain-amino-acid transaminase activity"/>
    <property type="evidence" value="ECO:0007669"/>
    <property type="project" value="UniProtKB-EC"/>
</dbReference>
<dbReference type="NCBIfam" id="NF009897">
    <property type="entry name" value="PRK13357.1"/>
    <property type="match status" value="1"/>
</dbReference>
<dbReference type="InterPro" id="IPR043131">
    <property type="entry name" value="BCAT-like_N"/>
</dbReference>
<evidence type="ECO:0000256" key="15">
    <source>
        <dbReference type="RuleBase" id="RU004106"/>
    </source>
</evidence>
<dbReference type="InterPro" id="IPR005786">
    <property type="entry name" value="B_amino_transII"/>
</dbReference>
<dbReference type="Pfam" id="PF01063">
    <property type="entry name" value="Aminotran_4"/>
    <property type="match status" value="1"/>
</dbReference>
<comment type="caution">
    <text evidence="19">The sequence shown here is derived from an EMBL/GenBank/DDBJ whole genome shotgun (WGS) entry which is preliminary data.</text>
</comment>
<protein>
    <recommendedName>
        <fullName evidence="17">Branched-chain-amino-acid aminotransferase</fullName>
        <ecNumber evidence="17">2.6.1.42</ecNumber>
    </recommendedName>
</protein>
<evidence type="ECO:0000256" key="16">
    <source>
        <dbReference type="RuleBase" id="RU004516"/>
    </source>
</evidence>
<evidence type="ECO:0000256" key="17">
    <source>
        <dbReference type="RuleBase" id="RU004517"/>
    </source>
</evidence>
<comment type="catalytic activity">
    <reaction evidence="14 17">
        <text>L-leucine + 2-oxoglutarate = 4-methyl-2-oxopentanoate + L-glutamate</text>
        <dbReference type="Rhea" id="RHEA:18321"/>
        <dbReference type="ChEBI" id="CHEBI:16810"/>
        <dbReference type="ChEBI" id="CHEBI:17865"/>
        <dbReference type="ChEBI" id="CHEBI:29985"/>
        <dbReference type="ChEBI" id="CHEBI:57427"/>
        <dbReference type="EC" id="2.6.1.42"/>
    </reaction>
</comment>
<evidence type="ECO:0000313" key="19">
    <source>
        <dbReference type="EMBL" id="MCL6729386.1"/>
    </source>
</evidence>
<dbReference type="CDD" id="cd01557">
    <property type="entry name" value="BCAT_beta_family"/>
    <property type="match status" value="1"/>
</dbReference>
<dbReference type="NCBIfam" id="TIGR01123">
    <property type="entry name" value="ilvE_II"/>
    <property type="match status" value="1"/>
</dbReference>
<comment type="similarity">
    <text evidence="6 15">Belongs to the class-IV pyridoxal-phosphate-dependent aminotransferase family.</text>
</comment>
<keyword evidence="7 17" id="KW-0032">Aminotransferase</keyword>